<evidence type="ECO:0000313" key="1">
    <source>
        <dbReference type="EMBL" id="JAB69096.1"/>
    </source>
</evidence>
<dbReference type="InterPro" id="IPR004242">
    <property type="entry name" value="Transposase_21"/>
</dbReference>
<accession>V5IBI6</accession>
<dbReference type="PANTHER" id="PTHR46579">
    <property type="entry name" value="F5/8 TYPE C DOMAIN-CONTAINING PROTEIN-RELATED"/>
    <property type="match status" value="1"/>
</dbReference>
<organism evidence="1">
    <name type="scientific">Ixodes ricinus</name>
    <name type="common">Common tick</name>
    <name type="synonym">Acarus ricinus</name>
    <dbReference type="NCBI Taxonomy" id="34613"/>
    <lineage>
        <taxon>Eukaryota</taxon>
        <taxon>Metazoa</taxon>
        <taxon>Ecdysozoa</taxon>
        <taxon>Arthropoda</taxon>
        <taxon>Chelicerata</taxon>
        <taxon>Arachnida</taxon>
        <taxon>Acari</taxon>
        <taxon>Parasitiformes</taxon>
        <taxon>Ixodida</taxon>
        <taxon>Ixodoidea</taxon>
        <taxon>Ixodidae</taxon>
        <taxon>Ixodinae</taxon>
        <taxon>Ixodes</taxon>
    </lineage>
</organism>
<sequence>MPVEKQLASLLASKTVSSALHTNLNKIASEPSNVTMNDITDGALYRKKRQDLGMADMDFTVTVNSDGSPMFKSSKYSIWPVQLSINELPPLLRFNNVLMPVLWYGATKPNMTMLLQAFADGLETLNNGGINWKTEDEVVHSKVFCICCCADAPARAAMQESTQYNGYFGCNWCYHPGVCVGGTVKYPVDGGPSQERTHEGMIKDMAAASEQGTRIQGARGLSPLVNVKGFDIVWSFSPDFMHCVLLGVAKQLTELWLATPGESYYIGEPRTIALVDGRLCSIRPPQIFTRLPRSLTLRKYWKAAEWQHWLLYFSVPCLQGILPERFLEHLCLLVTGIFSLLKDKVTQEDVNRSTGCLVEFVVKMQFLYTQQQMTYNIHQLLHLPKCVVLFGPLWAHSCFSFETNMGRLLKLATSANGVPIQIMSRLMLKDSITAYKTLAGDTTLSCISRKNSTPSLRNLPLPLGKPKSVGESLKKFVLDSVAHTGPATVAEYDRMSIHSVSFHSGSYERQTKTDCRGIRLADGTYAKIEHIIEVAVGELTSELYISSHVYYVSSLQGTLHIKAATKRPQYKLYKVDMTMMPCIFMELEQRAYFCDLVNRYEWS</sequence>
<protein>
    <recommendedName>
        <fullName evidence="2">Cr1-8 nvi</fullName>
    </recommendedName>
</protein>
<dbReference type="PANTHER" id="PTHR46579:SF1">
    <property type="entry name" value="F5_8 TYPE C DOMAIN-CONTAINING PROTEIN"/>
    <property type="match status" value="1"/>
</dbReference>
<dbReference type="AlphaFoldDB" id="V5IBI6"/>
<dbReference type="Pfam" id="PF02992">
    <property type="entry name" value="Transposase_21"/>
    <property type="match status" value="1"/>
</dbReference>
<evidence type="ECO:0008006" key="2">
    <source>
        <dbReference type="Google" id="ProtNLM"/>
    </source>
</evidence>
<name>V5IBI6_IXORI</name>
<reference evidence="1" key="1">
    <citation type="journal article" date="2015" name="Sci. Rep.">
        <title>Tissue- and time-dependent transcription in Ixodes ricinus salivary glands and midguts when blood feeding on the vertebrate host.</title>
        <authorList>
            <person name="Kotsyfakis M."/>
            <person name="Schwarz A."/>
            <person name="Erhart J."/>
            <person name="Ribeiro J.M."/>
        </authorList>
    </citation>
    <scope>NUCLEOTIDE SEQUENCE</scope>
    <source>
        <tissue evidence="1">Salivary gland and midgut</tissue>
    </source>
</reference>
<proteinExistence type="evidence at transcript level"/>
<dbReference type="EMBL" id="GANP01015372">
    <property type="protein sequence ID" value="JAB69096.1"/>
    <property type="molecule type" value="mRNA"/>
</dbReference>